<evidence type="ECO:0000313" key="2">
    <source>
        <dbReference type="Proteomes" id="UP001294570"/>
    </source>
</evidence>
<name>A0ABU5GN55_9GAMM</name>
<gene>
    <name evidence="1" type="ORF">TOI97_02175</name>
</gene>
<protein>
    <submittedName>
        <fullName evidence="1">Uncharacterized protein</fullName>
    </submittedName>
</protein>
<dbReference type="RefSeq" id="WP_321552492.1">
    <property type="nucleotide sequence ID" value="NZ_JAXIVU010000002.1"/>
</dbReference>
<proteinExistence type="predicted"/>
<accession>A0ABU5GN55</accession>
<organism evidence="1 2">
    <name type="scientific">Denitrificimonas halotolerans</name>
    <dbReference type="NCBI Taxonomy" id="3098930"/>
    <lineage>
        <taxon>Bacteria</taxon>
        <taxon>Pseudomonadati</taxon>
        <taxon>Pseudomonadota</taxon>
        <taxon>Gammaproteobacteria</taxon>
        <taxon>Pseudomonadales</taxon>
        <taxon>Pseudomonadaceae</taxon>
        <taxon>Denitrificimonas</taxon>
    </lineage>
</organism>
<comment type="caution">
    <text evidence="1">The sequence shown here is derived from an EMBL/GenBank/DDBJ whole genome shotgun (WGS) entry which is preliminary data.</text>
</comment>
<evidence type="ECO:0000313" key="1">
    <source>
        <dbReference type="EMBL" id="MDY7218390.1"/>
    </source>
</evidence>
<dbReference type="Proteomes" id="UP001294570">
    <property type="component" value="Unassembled WGS sequence"/>
</dbReference>
<dbReference type="EMBL" id="JAXIVU010000002">
    <property type="protein sequence ID" value="MDY7218390.1"/>
    <property type="molecule type" value="Genomic_DNA"/>
</dbReference>
<keyword evidence="2" id="KW-1185">Reference proteome</keyword>
<sequence length="63" mass="7263">MSTVNELAEQIKLLYPLQDKQQGIRYRVVDELAGTTELEAVTGQPRYVPTHSLQDSSRWQFQV</sequence>
<reference evidence="1 2" key="1">
    <citation type="submission" date="2023-12" db="EMBL/GenBank/DDBJ databases">
        <title>Denitrificimonas halotolerans sp. nov.,a novel species isolated from landfill leachate.</title>
        <authorList>
            <person name="Wang S."/>
        </authorList>
    </citation>
    <scope>NUCLEOTIDE SEQUENCE [LARGE SCALE GENOMIC DNA]</scope>
    <source>
        <strain evidence="1 2">JX-1</strain>
    </source>
</reference>